<sequence>MRVVREFLDKPCKVTVFSWNGKYIIKLEHGPFEQTFKVSEFDMLEEEIEGLLNDDFFNDAMNRFDAMGRSLKNALNA</sequence>
<gene>
    <name evidence="1" type="ORF">GCM10011340_12940</name>
</gene>
<evidence type="ECO:0000313" key="1">
    <source>
        <dbReference type="EMBL" id="GHE59646.1"/>
    </source>
</evidence>
<dbReference type="RefSeq" id="WP_189629417.1">
    <property type="nucleotide sequence ID" value="NZ_BNAG01000002.1"/>
</dbReference>
<dbReference type="EMBL" id="BNAG01000002">
    <property type="protein sequence ID" value="GHE59646.1"/>
    <property type="molecule type" value="Genomic_DNA"/>
</dbReference>
<evidence type="ECO:0000313" key="2">
    <source>
        <dbReference type="Proteomes" id="UP000658258"/>
    </source>
</evidence>
<protein>
    <submittedName>
        <fullName evidence="1">Uncharacterized protein</fullName>
    </submittedName>
</protein>
<comment type="caution">
    <text evidence="1">The sequence shown here is derived from an EMBL/GenBank/DDBJ whole genome shotgun (WGS) entry which is preliminary data.</text>
</comment>
<proteinExistence type="predicted"/>
<reference evidence="2" key="1">
    <citation type="journal article" date="2019" name="Int. J. Syst. Evol. Microbiol.">
        <title>The Global Catalogue of Microorganisms (GCM) 10K type strain sequencing project: providing services to taxonomists for standard genome sequencing and annotation.</title>
        <authorList>
            <consortium name="The Broad Institute Genomics Platform"/>
            <consortium name="The Broad Institute Genome Sequencing Center for Infectious Disease"/>
            <person name="Wu L."/>
            <person name="Ma J."/>
        </authorList>
    </citation>
    <scope>NUCLEOTIDE SEQUENCE [LARGE SCALE GENOMIC DNA]</scope>
    <source>
        <strain evidence="2">CGMCC 1.15111</strain>
    </source>
</reference>
<dbReference type="Proteomes" id="UP000658258">
    <property type="component" value="Unassembled WGS sequence"/>
</dbReference>
<name>A0ABQ3I847_9BACT</name>
<keyword evidence="2" id="KW-1185">Reference proteome</keyword>
<accession>A0ABQ3I847</accession>
<organism evidence="1 2">
    <name type="scientific">Roseivirga thermotolerans</name>
    <dbReference type="NCBI Taxonomy" id="1758176"/>
    <lineage>
        <taxon>Bacteria</taxon>
        <taxon>Pseudomonadati</taxon>
        <taxon>Bacteroidota</taxon>
        <taxon>Cytophagia</taxon>
        <taxon>Cytophagales</taxon>
        <taxon>Roseivirgaceae</taxon>
        <taxon>Roseivirga</taxon>
    </lineage>
</organism>